<keyword evidence="2" id="KW-0378">Hydrolase</keyword>
<feature type="short sequence motif" description="GXSXG" evidence="2">
    <location>
        <begin position="57"/>
        <end position="61"/>
    </location>
</feature>
<dbReference type="GO" id="GO:0019433">
    <property type="term" value="P:triglyceride catabolic process"/>
    <property type="evidence" value="ECO:0000318"/>
    <property type="project" value="GO_Central"/>
</dbReference>
<dbReference type="PeptideAtlas" id="Q18948"/>
<dbReference type="PANTHER" id="PTHR12406:SF38">
    <property type="entry name" value="PNPLA DOMAIN-CONTAINING PROTEIN"/>
    <property type="match status" value="1"/>
</dbReference>
<dbReference type="WormBase" id="D1054.1">
    <property type="protein sequence ID" value="CE35445"/>
    <property type="gene ID" value="WBGene00008370"/>
</dbReference>
<dbReference type="PhylomeDB" id="Q18948"/>
<dbReference type="SMR" id="Q18948"/>
<evidence type="ECO:0000256" key="2">
    <source>
        <dbReference type="PROSITE-ProRule" id="PRU01161"/>
    </source>
</evidence>
<dbReference type="Reactome" id="R-CEL-163560">
    <property type="pathway name" value="Triglyceride catabolism"/>
</dbReference>
<dbReference type="GO" id="GO:0004806">
    <property type="term" value="F:triacylglycerol lipase activity"/>
    <property type="evidence" value="ECO:0000318"/>
    <property type="project" value="GO_Central"/>
</dbReference>
<dbReference type="CTD" id="179492"/>
<dbReference type="Gene3D" id="3.40.1090.10">
    <property type="entry name" value="Cytosolic phospholipase A2 catalytic domain"/>
    <property type="match status" value="1"/>
</dbReference>
<dbReference type="AlphaFoldDB" id="Q18948"/>
<feature type="active site" description="Nucleophile" evidence="2">
    <location>
        <position position="59"/>
    </location>
</feature>
<keyword evidence="2" id="KW-0442">Lipid degradation</keyword>
<gene>
    <name evidence="4" type="ORF">CELE_D1054.1</name>
    <name evidence="4 6" type="ORF">D1054.1</name>
</gene>
<dbReference type="FunCoup" id="Q18948">
    <property type="interactions" value="583"/>
</dbReference>
<dbReference type="PANTHER" id="PTHR12406">
    <property type="entry name" value="CALCIUM-INDEPENDENT PHOSPHOLIPASE A2 IPLA2 -RELATED"/>
    <property type="match status" value="1"/>
</dbReference>
<dbReference type="HOGENOM" id="CLU_018371_4_0_1"/>
<dbReference type="PaxDb" id="6239-D1054.1"/>
<dbReference type="STRING" id="6239.D1054.1.1"/>
<dbReference type="RefSeq" id="NP_505749.3">
    <property type="nucleotide sequence ID" value="NM_073348.6"/>
</dbReference>
<feature type="active site" description="Proton acceptor" evidence="2">
    <location>
        <position position="181"/>
    </location>
</feature>
<dbReference type="AGR" id="WB:WBGene00008370"/>
<evidence type="ECO:0000259" key="3">
    <source>
        <dbReference type="PROSITE" id="PS51635"/>
    </source>
</evidence>
<dbReference type="GO" id="GO:0050253">
    <property type="term" value="F:retinyl-palmitate esterase activity"/>
    <property type="evidence" value="ECO:0007669"/>
    <property type="project" value="InterPro"/>
</dbReference>
<dbReference type="InterPro" id="IPR033562">
    <property type="entry name" value="PLPL"/>
</dbReference>
<dbReference type="GeneID" id="179492"/>
<dbReference type="InterPro" id="IPR033902">
    <property type="entry name" value="PNPLA4"/>
</dbReference>
<dbReference type="EMBL" id="BX284605">
    <property type="protein sequence ID" value="CAA98440.3"/>
    <property type="molecule type" value="Genomic_DNA"/>
</dbReference>
<dbReference type="Reactome" id="R-CEL-1482883">
    <property type="pathway name" value="Acyl chain remodeling of DAG and TAG"/>
</dbReference>
<dbReference type="OMA" id="QRDAMRF"/>
<dbReference type="Pfam" id="PF01734">
    <property type="entry name" value="Patatin"/>
    <property type="match status" value="1"/>
</dbReference>
<dbReference type="DIP" id="DIP-24413N"/>
<sequence length="266" mass="29621">MKISTILLKRLNKLEDVSKLALSFSGSGFLGAYNFGAAKRLMQEKKTIGEKVDRFAGASAGSLVAAILALAPEKLDAAIDTLYSMADHVHAQRFGAMTPGYYLNEQLVTIIDDFLPTDIANAQGRLHISITKLKKWENIMINKFDSRDHLISCLLASCYIPMYSMGYKGVPPIINQEECIDGGMTNNLPTFPDVLTITCSPFSSQADICPDDPSTWNIEFGKQIFKASRRNLYRGARALFPPNRFILKQYYEMGISDADIFIKKNL</sequence>
<dbReference type="Bgee" id="WBGene00008370">
    <property type="expression patterns" value="Expressed in germ line (C elegans) and 4 other cell types or tissues"/>
</dbReference>
<accession>Q18948</accession>
<name>Q18948_CAEEL</name>
<dbReference type="Reactome" id="R-CEL-381426">
    <property type="pathway name" value="Regulation of Insulin-like Growth Factor (IGF) transport and uptake by Insulin-like Growth Factor Binding Proteins (IGFBPs)"/>
</dbReference>
<evidence type="ECO:0000256" key="1">
    <source>
        <dbReference type="ARBA" id="ARBA00023098"/>
    </source>
</evidence>
<dbReference type="Reactome" id="R-CEL-8957275">
    <property type="pathway name" value="Post-translational protein phosphorylation"/>
</dbReference>
<dbReference type="CDD" id="cd07222">
    <property type="entry name" value="Pat_PNPLA4"/>
    <property type="match status" value="1"/>
</dbReference>
<keyword evidence="1 2" id="KW-0443">Lipid metabolism</keyword>
<dbReference type="GO" id="GO:0005737">
    <property type="term" value="C:cytoplasm"/>
    <property type="evidence" value="ECO:0000318"/>
    <property type="project" value="GO_Central"/>
</dbReference>
<feature type="domain" description="PNPLA" evidence="3">
    <location>
        <begin position="22"/>
        <end position="194"/>
    </location>
</feature>
<proteinExistence type="evidence at protein level"/>
<keyword evidence="5" id="KW-1185">Reference proteome</keyword>
<feature type="short sequence motif" description="DGA/G" evidence="2">
    <location>
        <begin position="181"/>
        <end position="183"/>
    </location>
</feature>
<dbReference type="PROSITE" id="PS51635">
    <property type="entry name" value="PNPLA"/>
    <property type="match status" value="1"/>
</dbReference>
<dbReference type="Proteomes" id="UP000001940">
    <property type="component" value="Chromosome V"/>
</dbReference>
<dbReference type="SUPFAM" id="SSF52151">
    <property type="entry name" value="FabD/lysophospholipase-like"/>
    <property type="match status" value="1"/>
</dbReference>
<dbReference type="eggNOG" id="KOG3773">
    <property type="taxonomic scope" value="Eukaryota"/>
</dbReference>
<dbReference type="InterPro" id="IPR002641">
    <property type="entry name" value="PNPLA_dom"/>
</dbReference>
<dbReference type="GO" id="GO:0005811">
    <property type="term" value="C:lipid droplet"/>
    <property type="evidence" value="ECO:0000318"/>
    <property type="project" value="GO_Central"/>
</dbReference>
<dbReference type="OrthoDB" id="197155at2759"/>
<evidence type="ECO:0007829" key="7">
    <source>
        <dbReference type="PeptideAtlas" id="Q18948"/>
    </source>
</evidence>
<reference evidence="4 5" key="1">
    <citation type="journal article" date="1998" name="Science">
        <title>Genome sequence of the nematode C. elegans: a platform for investigating biology.</title>
        <authorList>
            <consortium name="The C. elegans sequencing consortium"/>
            <person name="Sulson J.E."/>
            <person name="Waterston R."/>
        </authorList>
    </citation>
    <scope>NUCLEOTIDE SEQUENCE [LARGE SCALE GENOMIC DNA]</scope>
    <source>
        <strain evidence="4 5">Bristol N2</strain>
    </source>
</reference>
<organism evidence="4 5">
    <name type="scientific">Caenorhabditis elegans</name>
    <dbReference type="NCBI Taxonomy" id="6239"/>
    <lineage>
        <taxon>Eukaryota</taxon>
        <taxon>Metazoa</taxon>
        <taxon>Ecdysozoa</taxon>
        <taxon>Nematoda</taxon>
        <taxon>Chromadorea</taxon>
        <taxon>Rhabditida</taxon>
        <taxon>Rhabditina</taxon>
        <taxon>Rhabditomorpha</taxon>
        <taxon>Rhabditoidea</taxon>
        <taxon>Rhabditidae</taxon>
        <taxon>Peloderinae</taxon>
        <taxon>Caenorhabditis</taxon>
    </lineage>
</organism>
<dbReference type="InterPro" id="IPR016035">
    <property type="entry name" value="Acyl_Trfase/lysoPLipase"/>
</dbReference>
<dbReference type="GO" id="GO:0055088">
    <property type="term" value="P:lipid homeostasis"/>
    <property type="evidence" value="ECO:0000318"/>
    <property type="project" value="GO_Central"/>
</dbReference>
<dbReference type="UCSC" id="D1054.1">
    <property type="organism name" value="c. elegans"/>
</dbReference>
<protein>
    <submittedName>
        <fullName evidence="4">PNPLA domain-containing protein</fullName>
    </submittedName>
</protein>
<evidence type="ECO:0000313" key="4">
    <source>
        <dbReference type="EMBL" id="CAA98440.3"/>
    </source>
</evidence>
<feature type="short sequence motif" description="GXGXXG" evidence="2">
    <location>
        <begin position="26"/>
        <end position="31"/>
    </location>
</feature>
<dbReference type="FunFam" id="3.40.1090.10:FF:000057">
    <property type="entry name" value="Patatin-like phospholipase domain containing 4, isoform CRA_b"/>
    <property type="match status" value="1"/>
</dbReference>
<keyword evidence="7" id="KW-1267">Proteomics identification</keyword>
<dbReference type="InParanoid" id="Q18948"/>
<dbReference type="KEGG" id="cel:CELE_D1054.1"/>
<dbReference type="PIR" id="T20303">
    <property type="entry name" value="T20303"/>
</dbReference>
<dbReference type="GO" id="GO:0016020">
    <property type="term" value="C:membrane"/>
    <property type="evidence" value="ECO:0000318"/>
    <property type="project" value="GO_Central"/>
</dbReference>
<evidence type="ECO:0000313" key="6">
    <source>
        <dbReference type="WormBase" id="D1054.1"/>
    </source>
</evidence>
<evidence type="ECO:0000313" key="5">
    <source>
        <dbReference type="Proteomes" id="UP000001940"/>
    </source>
</evidence>